<keyword evidence="14" id="KW-1185">Reference proteome</keyword>
<accession>A0A2S6I5P4</accession>
<dbReference type="SUPFAM" id="SSF56935">
    <property type="entry name" value="Porins"/>
    <property type="match status" value="1"/>
</dbReference>
<keyword evidence="13" id="KW-0675">Receptor</keyword>
<dbReference type="InterPro" id="IPR023997">
    <property type="entry name" value="TonB-dep_OMP_SusC/RagA_CS"/>
</dbReference>
<dbReference type="Gene3D" id="2.40.170.20">
    <property type="entry name" value="TonB-dependent receptor, beta-barrel domain"/>
    <property type="match status" value="1"/>
</dbReference>
<dbReference type="InterPro" id="IPR012910">
    <property type="entry name" value="Plug_dom"/>
</dbReference>
<dbReference type="Pfam" id="PF13715">
    <property type="entry name" value="CarbopepD_reg_2"/>
    <property type="match status" value="1"/>
</dbReference>
<evidence type="ECO:0000313" key="14">
    <source>
        <dbReference type="Proteomes" id="UP000237662"/>
    </source>
</evidence>
<reference evidence="13 14" key="1">
    <citation type="submission" date="2018-02" db="EMBL/GenBank/DDBJ databases">
        <title>Genomic Encyclopedia of Archaeal and Bacterial Type Strains, Phase II (KMG-II): from individual species to whole genera.</title>
        <authorList>
            <person name="Goeker M."/>
        </authorList>
    </citation>
    <scope>NUCLEOTIDE SEQUENCE [LARGE SCALE GENOMIC DNA]</scope>
    <source>
        <strain evidence="13 14">DSM 29526</strain>
    </source>
</reference>
<dbReference type="InterPro" id="IPR036942">
    <property type="entry name" value="Beta-barrel_TonB_sf"/>
</dbReference>
<dbReference type="InterPro" id="IPR000531">
    <property type="entry name" value="Beta-barrel_TonB"/>
</dbReference>
<evidence type="ECO:0000256" key="1">
    <source>
        <dbReference type="ARBA" id="ARBA00004571"/>
    </source>
</evidence>
<dbReference type="Pfam" id="PF07715">
    <property type="entry name" value="Plug"/>
    <property type="match status" value="1"/>
</dbReference>
<evidence type="ECO:0000256" key="7">
    <source>
        <dbReference type="ARBA" id="ARBA00023237"/>
    </source>
</evidence>
<dbReference type="InterPro" id="IPR037066">
    <property type="entry name" value="Plug_dom_sf"/>
</dbReference>
<name>A0A2S6I5P4_9BACT</name>
<comment type="similarity">
    <text evidence="8 9">Belongs to the TonB-dependent receptor family.</text>
</comment>
<sequence length="1000" mass="107716">MKLNFFHIRSGLGFVLMLLLTSATGLAQQTITGTITDAESGDPLIGASVVITGSTTGTVTDFDGNFNLSVPEAAASVTVSYTGYGSREIPLVEGQTAYDIQLTSGELLQEVVVVGYGAVKKQDLTGAVTVLSEEDFNKGVITSPEQLIQGRAAGVQVTQTSGEPGAGVNFRIRGTSSVRSNNNPLFVVDGVPLSGENTSADGNIGGLGNTSARNPLNFLNPSDIESINVLKDASATAIYGSRGANGVVIITTKSGAGGQGILTYETNIGIDQISKRYNVLGPQEFLDAYRSFNGDAATEALDGGAEVDWQDELFRTAFTQSHSLSFGGGGEDGSYRFSASYLDQEGIVEQSALQRISARFNGSKRFIDDRLGLATQVTVSDIHDDNVPITTNAGFEGDLLGNVLKANPTQPIYNPDGTFNQVSQTEPNPLALLNLYEGFTNTLRLLGNVSAEFAITDALSFKSVYGIDRSFSSRTDAQSRDQRVQGVENIGRLSLNDLQVNNDLWENYFTLNAPLGGAIDFQGLLGYSYQRFERIGKGASYANFRTSDLDIMINNVSSADQVNGTGAFGNSFRTLDELQSYFGRINFDIADKYLVTATLRADGSTRFGDGNRYGLFPSFAFKWRLLEELFAPEAFSDLGLRIGYGVTGNQEIPHNQYQRRQRYGNYGYNAGTTTIDGGGLGTVAFANPDLKWESTSQINAGIDWGFNNNRISGSIDYYYKSTNDLLIQVTSAQPAVQPFVWQNLDANVVNEGVELAINYIAVDNDNFTWDVIFNVGYNNNIVKDFDGLINTGEISGQGLTGAFAQRIANGQPLYAFFLREFGGYDAEGNSIYPEGDFQQFTGQSPLPKYTGGLTNQFGFGNFDVNLFFTGQFGFYIYNNTANAFFTAGALANGRNVSEEVVGNGEGNLNAPDVSTRFVEKGDFVRLQNASIGYTLPTGDGILSNMRLSVTGQNLFVITGYSGQDPEVSISKPINGVPSVGIDYTAYPRARTITFGLSASF</sequence>
<dbReference type="NCBIfam" id="TIGR04056">
    <property type="entry name" value="OMP_RagA_SusC"/>
    <property type="match status" value="1"/>
</dbReference>
<dbReference type="EMBL" id="PTJC01000006">
    <property type="protein sequence ID" value="PPK86497.1"/>
    <property type="molecule type" value="Genomic_DNA"/>
</dbReference>
<dbReference type="Pfam" id="PF00593">
    <property type="entry name" value="TonB_dep_Rec_b-barrel"/>
    <property type="match status" value="1"/>
</dbReference>
<evidence type="ECO:0000259" key="12">
    <source>
        <dbReference type="Pfam" id="PF07715"/>
    </source>
</evidence>
<gene>
    <name evidence="13" type="ORF">CLV84_3426</name>
</gene>
<keyword evidence="4 8" id="KW-0812">Transmembrane</keyword>
<evidence type="ECO:0000256" key="5">
    <source>
        <dbReference type="ARBA" id="ARBA00023077"/>
    </source>
</evidence>
<evidence type="ECO:0000256" key="8">
    <source>
        <dbReference type="PROSITE-ProRule" id="PRU01360"/>
    </source>
</evidence>
<dbReference type="NCBIfam" id="TIGR04057">
    <property type="entry name" value="SusC_RagA_signa"/>
    <property type="match status" value="1"/>
</dbReference>
<evidence type="ECO:0000256" key="4">
    <source>
        <dbReference type="ARBA" id="ARBA00022692"/>
    </source>
</evidence>
<dbReference type="InterPro" id="IPR023996">
    <property type="entry name" value="TonB-dep_OMP_SusC/RagA"/>
</dbReference>
<proteinExistence type="inferred from homology"/>
<evidence type="ECO:0000256" key="3">
    <source>
        <dbReference type="ARBA" id="ARBA00022452"/>
    </source>
</evidence>
<evidence type="ECO:0000256" key="9">
    <source>
        <dbReference type="RuleBase" id="RU003357"/>
    </source>
</evidence>
<feature type="signal peptide" evidence="10">
    <location>
        <begin position="1"/>
        <end position="27"/>
    </location>
</feature>
<evidence type="ECO:0000256" key="2">
    <source>
        <dbReference type="ARBA" id="ARBA00022448"/>
    </source>
</evidence>
<evidence type="ECO:0000256" key="6">
    <source>
        <dbReference type="ARBA" id="ARBA00023136"/>
    </source>
</evidence>
<evidence type="ECO:0000259" key="11">
    <source>
        <dbReference type="Pfam" id="PF00593"/>
    </source>
</evidence>
<dbReference type="Gene3D" id="2.60.40.1120">
    <property type="entry name" value="Carboxypeptidase-like, regulatory domain"/>
    <property type="match status" value="1"/>
</dbReference>
<keyword evidence="10" id="KW-0732">Signal</keyword>
<keyword evidence="7 8" id="KW-0998">Cell outer membrane</keyword>
<dbReference type="RefSeq" id="WP_211295277.1">
    <property type="nucleotide sequence ID" value="NZ_PTJC01000006.1"/>
</dbReference>
<keyword evidence="2 8" id="KW-0813">Transport</keyword>
<dbReference type="InterPro" id="IPR008969">
    <property type="entry name" value="CarboxyPept-like_regulatory"/>
</dbReference>
<feature type="chain" id="PRO_5015461650" evidence="10">
    <location>
        <begin position="28"/>
        <end position="1000"/>
    </location>
</feature>
<dbReference type="SUPFAM" id="SSF49464">
    <property type="entry name" value="Carboxypeptidase regulatory domain-like"/>
    <property type="match status" value="1"/>
</dbReference>
<feature type="domain" description="TonB-dependent receptor-like beta-barrel" evidence="11">
    <location>
        <begin position="414"/>
        <end position="954"/>
    </location>
</feature>
<dbReference type="GO" id="GO:0009279">
    <property type="term" value="C:cell outer membrane"/>
    <property type="evidence" value="ECO:0007669"/>
    <property type="project" value="UniProtKB-SubCell"/>
</dbReference>
<dbReference type="PROSITE" id="PS52016">
    <property type="entry name" value="TONB_DEPENDENT_REC_3"/>
    <property type="match status" value="1"/>
</dbReference>
<organism evidence="13 14">
    <name type="scientific">Neolewinella xylanilytica</name>
    <dbReference type="NCBI Taxonomy" id="1514080"/>
    <lineage>
        <taxon>Bacteria</taxon>
        <taxon>Pseudomonadati</taxon>
        <taxon>Bacteroidota</taxon>
        <taxon>Saprospiria</taxon>
        <taxon>Saprospirales</taxon>
        <taxon>Lewinellaceae</taxon>
        <taxon>Neolewinella</taxon>
    </lineage>
</organism>
<comment type="caution">
    <text evidence="13">The sequence shown here is derived from an EMBL/GenBank/DDBJ whole genome shotgun (WGS) entry which is preliminary data.</text>
</comment>
<dbReference type="InterPro" id="IPR039426">
    <property type="entry name" value="TonB-dep_rcpt-like"/>
</dbReference>
<protein>
    <submittedName>
        <fullName evidence="13">Iron complex outermembrane receptor protein</fullName>
    </submittedName>
</protein>
<keyword evidence="6 8" id="KW-0472">Membrane</keyword>
<dbReference type="AlphaFoldDB" id="A0A2S6I5P4"/>
<feature type="domain" description="TonB-dependent receptor plug" evidence="12">
    <location>
        <begin position="120"/>
        <end position="247"/>
    </location>
</feature>
<dbReference type="FunFam" id="2.170.130.10:FF:000008">
    <property type="entry name" value="SusC/RagA family TonB-linked outer membrane protein"/>
    <property type="match status" value="1"/>
</dbReference>
<comment type="subcellular location">
    <subcellularLocation>
        <location evidence="1 8">Cell outer membrane</location>
        <topology evidence="1 8">Multi-pass membrane protein</topology>
    </subcellularLocation>
</comment>
<dbReference type="Gene3D" id="2.170.130.10">
    <property type="entry name" value="TonB-dependent receptor, plug domain"/>
    <property type="match status" value="1"/>
</dbReference>
<evidence type="ECO:0000256" key="10">
    <source>
        <dbReference type="SAM" id="SignalP"/>
    </source>
</evidence>
<evidence type="ECO:0000313" key="13">
    <source>
        <dbReference type="EMBL" id="PPK86497.1"/>
    </source>
</evidence>
<keyword evidence="5 9" id="KW-0798">TonB box</keyword>
<keyword evidence="3 8" id="KW-1134">Transmembrane beta strand</keyword>
<dbReference type="Proteomes" id="UP000237662">
    <property type="component" value="Unassembled WGS sequence"/>
</dbReference>